<dbReference type="EMBL" id="JAIWYP010000012">
    <property type="protein sequence ID" value="KAH3725704.1"/>
    <property type="molecule type" value="Genomic_DNA"/>
</dbReference>
<evidence type="ECO:0000313" key="2">
    <source>
        <dbReference type="Proteomes" id="UP000828390"/>
    </source>
</evidence>
<comment type="caution">
    <text evidence="1">The sequence shown here is derived from an EMBL/GenBank/DDBJ whole genome shotgun (WGS) entry which is preliminary data.</text>
</comment>
<reference evidence="1" key="1">
    <citation type="journal article" date="2019" name="bioRxiv">
        <title>The Genome of the Zebra Mussel, Dreissena polymorpha: A Resource for Invasive Species Research.</title>
        <authorList>
            <person name="McCartney M.A."/>
            <person name="Auch B."/>
            <person name="Kono T."/>
            <person name="Mallez S."/>
            <person name="Zhang Y."/>
            <person name="Obille A."/>
            <person name="Becker A."/>
            <person name="Abrahante J.E."/>
            <person name="Garbe J."/>
            <person name="Badalamenti J.P."/>
            <person name="Herman A."/>
            <person name="Mangelson H."/>
            <person name="Liachko I."/>
            <person name="Sullivan S."/>
            <person name="Sone E.D."/>
            <person name="Koren S."/>
            <person name="Silverstein K.A.T."/>
            <person name="Beckman K.B."/>
            <person name="Gohl D.M."/>
        </authorList>
    </citation>
    <scope>NUCLEOTIDE SEQUENCE</scope>
    <source>
        <strain evidence="1">Duluth1</strain>
        <tissue evidence="1">Whole animal</tissue>
    </source>
</reference>
<evidence type="ECO:0000313" key="1">
    <source>
        <dbReference type="EMBL" id="KAH3725704.1"/>
    </source>
</evidence>
<organism evidence="1 2">
    <name type="scientific">Dreissena polymorpha</name>
    <name type="common">Zebra mussel</name>
    <name type="synonym">Mytilus polymorpha</name>
    <dbReference type="NCBI Taxonomy" id="45954"/>
    <lineage>
        <taxon>Eukaryota</taxon>
        <taxon>Metazoa</taxon>
        <taxon>Spiralia</taxon>
        <taxon>Lophotrochozoa</taxon>
        <taxon>Mollusca</taxon>
        <taxon>Bivalvia</taxon>
        <taxon>Autobranchia</taxon>
        <taxon>Heteroconchia</taxon>
        <taxon>Euheterodonta</taxon>
        <taxon>Imparidentia</taxon>
        <taxon>Neoheterodontei</taxon>
        <taxon>Myida</taxon>
        <taxon>Dreissenoidea</taxon>
        <taxon>Dreissenidae</taxon>
        <taxon>Dreissena</taxon>
    </lineage>
</organism>
<dbReference type="AlphaFoldDB" id="A0A9D4CI18"/>
<reference evidence="1" key="2">
    <citation type="submission" date="2020-11" db="EMBL/GenBank/DDBJ databases">
        <authorList>
            <person name="McCartney M.A."/>
            <person name="Auch B."/>
            <person name="Kono T."/>
            <person name="Mallez S."/>
            <person name="Becker A."/>
            <person name="Gohl D.M."/>
            <person name="Silverstein K.A.T."/>
            <person name="Koren S."/>
            <person name="Bechman K.B."/>
            <person name="Herman A."/>
            <person name="Abrahante J.E."/>
            <person name="Garbe J."/>
        </authorList>
    </citation>
    <scope>NUCLEOTIDE SEQUENCE</scope>
    <source>
        <strain evidence="1">Duluth1</strain>
        <tissue evidence="1">Whole animal</tissue>
    </source>
</reference>
<name>A0A9D4CI18_DREPO</name>
<proteinExistence type="predicted"/>
<dbReference type="Proteomes" id="UP000828390">
    <property type="component" value="Unassembled WGS sequence"/>
</dbReference>
<sequence length="127" mass="14708">MYGKQFHQSIQVGLNECYAGFNLNSLKHPKPTLTNVTCHWYAQGKVHLLSDEMVFFFVTAKKTLSKSFYSFILYVPYFTGFTPLDSSGELLDVNALHERFFDNLLNQIWTVCLQYLVPARQTPSRLM</sequence>
<keyword evidence="2" id="KW-1185">Reference proteome</keyword>
<gene>
    <name evidence="1" type="ORF">DPMN_051553</name>
</gene>
<protein>
    <submittedName>
        <fullName evidence="1">Uncharacterized protein</fullName>
    </submittedName>
</protein>
<accession>A0A9D4CI18</accession>